<evidence type="ECO:0000259" key="1">
    <source>
        <dbReference type="PROSITE" id="PS50526"/>
    </source>
</evidence>
<dbReference type="EMBL" id="LN728481">
    <property type="protein sequence ID" value="CEP12818.1"/>
    <property type="molecule type" value="Genomic_DNA"/>
</dbReference>
<proteinExistence type="predicted"/>
<protein>
    <recommendedName>
        <fullName evidence="1">RdRp catalytic domain-containing protein</fullName>
    </recommendedName>
</protein>
<reference evidence="2 3" key="1">
    <citation type="submission" date="2014-09" db="EMBL/GenBank/DDBJ databases">
        <authorList>
            <person name="Ellenberger Sabrina"/>
        </authorList>
    </citation>
    <scope>NUCLEOTIDE SEQUENCE [LARGE SCALE GENOMIC DNA]</scope>
    <source>
        <strain evidence="2 3">CBS 412.66</strain>
    </source>
</reference>
<dbReference type="Proteomes" id="UP000054107">
    <property type="component" value="Unassembled WGS sequence"/>
</dbReference>
<accession>A0A0B7NBP0</accession>
<keyword evidence="3" id="KW-1185">Reference proteome</keyword>
<feature type="domain" description="RdRp catalytic" evidence="1">
    <location>
        <begin position="634"/>
        <end position="814"/>
    </location>
</feature>
<dbReference type="GO" id="GO:0004482">
    <property type="term" value="F:mRNA 5'-cap (guanine-N7-)-methyltransferase activity"/>
    <property type="evidence" value="ECO:0007669"/>
    <property type="project" value="InterPro"/>
</dbReference>
<gene>
    <name evidence="2" type="primary">PARPA_06813.1 scaffold 24133</name>
</gene>
<evidence type="ECO:0000313" key="3">
    <source>
        <dbReference type="Proteomes" id="UP000054107"/>
    </source>
</evidence>
<organism evidence="2 3">
    <name type="scientific">Parasitella parasitica</name>
    <dbReference type="NCBI Taxonomy" id="35722"/>
    <lineage>
        <taxon>Eukaryota</taxon>
        <taxon>Fungi</taxon>
        <taxon>Fungi incertae sedis</taxon>
        <taxon>Mucoromycota</taxon>
        <taxon>Mucoromycotina</taxon>
        <taxon>Mucoromycetes</taxon>
        <taxon>Mucorales</taxon>
        <taxon>Mucorineae</taxon>
        <taxon>Mucoraceae</taxon>
        <taxon>Parasitella</taxon>
    </lineage>
</organism>
<dbReference type="GO" id="GO:0005524">
    <property type="term" value="F:ATP binding"/>
    <property type="evidence" value="ECO:0007669"/>
    <property type="project" value="InterPro"/>
</dbReference>
<dbReference type="GO" id="GO:0003968">
    <property type="term" value="F:RNA-directed RNA polymerase activity"/>
    <property type="evidence" value="ECO:0007669"/>
    <property type="project" value="InterPro"/>
</dbReference>
<dbReference type="AlphaFoldDB" id="A0A0B7NBP0"/>
<dbReference type="PROSITE" id="PS50526">
    <property type="entry name" value="RDRP_SSRNA_NEG_NONSEG"/>
    <property type="match status" value="1"/>
</dbReference>
<name>A0A0B7NBP0_9FUNG</name>
<dbReference type="Pfam" id="PF00946">
    <property type="entry name" value="Mononeg_RNA_pol"/>
    <property type="match status" value="2"/>
</dbReference>
<evidence type="ECO:0000313" key="2">
    <source>
        <dbReference type="EMBL" id="CEP12818.1"/>
    </source>
</evidence>
<sequence length="862" mass="100020">MNIESLLEDWDEIFNDMDDIYSDFLGGEKSTNEFLSQNLDNPLVDIPMVKLSIAADINSSLKDKNRLRSGCNLKSEQWFVAELKKSEFFKKHMAKLDIFNARLIAYFCQMIRRSPDCPENRRRMWPNFESTIALSQDLDAILSNWTKTNINRYDMSPVIQAMKEDTLLTNYYQWMMTLENFYDVRRNKSSNGDRRVDYSRIGDDFMIALSGQFCTLRFGAEGVVLGSLDCFLCLLDIVRIRFNTRAATYVLKIYSIRDIIEQQYVWQESCIIRYGEAGYEILKSTEPMWKCWVSRISGGSYQEHDAYDRMIIKIRDKEVKLMQDNPHKLWSKTGWIEKINFASGSVSDYLIDDLSAICRKVDNVDIAVELFGITKSTGHPVLNPAVGGASAREHVKADANLNSYAMTTDWCIFCHLILINYIKKHQRWPPLTFHKSNFGIIDGITSDTDRNKLGPHVDYKTTKLFRLYRDKALIITNGLYDLDDWYFCDFDQIFEFDHHDDYLHLLKDKSCAPPLTQLKQFYEGRNIDRAARRILRIMLTETKTDTKALIRQFANDTLSEEEYNILLYPKECEFKVAARMFCMLTFHIRLIFSIIQENVKEGIFSLLPYQSMTMSNQELIRKLMSMITPNSSEETLFIEIDLSRWNLCFRNLYVRGFGRRMDQLFGVDNIFGRSHEVFSRSLITVLVRDQKIPQLDSRLNINNRRLVDSDTMWRNHHGGFEGIDQATWTVATICMIFRALWSKDCRFVLLGQGDNQKLAITRRKNPSESISDFSTRIMQRIESCCFDVNHIAKPEEFVDSKTTLTYSKVFIVRGQVIPMKLKFAMKVSPLTASEIPSFFDSLGSIHSSAIGAATNSDDPLSL</sequence>
<dbReference type="OrthoDB" id="7473876at2759"/>
<dbReference type="InterPro" id="IPR014023">
    <property type="entry name" value="Mononeg_RNA_pol_cat"/>
</dbReference>